<dbReference type="RefSeq" id="WP_373955733.1">
    <property type="nucleotide sequence ID" value="NZ_JBHDLN010000015.1"/>
</dbReference>
<evidence type="ECO:0000256" key="1">
    <source>
        <dbReference type="SAM" id="MobiDB-lite"/>
    </source>
</evidence>
<feature type="chain" id="PRO_5045060903" description="LysM domain-containing protein" evidence="2">
    <location>
        <begin position="35"/>
        <end position="258"/>
    </location>
</feature>
<keyword evidence="2" id="KW-0732">Signal</keyword>
<proteinExistence type="predicted"/>
<comment type="caution">
    <text evidence="3">The sequence shown here is derived from an EMBL/GenBank/DDBJ whole genome shotgun (WGS) entry which is preliminary data.</text>
</comment>
<feature type="region of interest" description="Disordered" evidence="1">
    <location>
        <begin position="36"/>
        <end position="72"/>
    </location>
</feature>
<evidence type="ECO:0000313" key="4">
    <source>
        <dbReference type="Proteomes" id="UP001575622"/>
    </source>
</evidence>
<accession>A0ABV4V8I8</accession>
<evidence type="ECO:0008006" key="5">
    <source>
        <dbReference type="Google" id="ProtNLM"/>
    </source>
</evidence>
<name>A0ABV4V8I8_9BACL</name>
<dbReference type="EMBL" id="JBHDLN010000015">
    <property type="protein sequence ID" value="MFB0845671.1"/>
    <property type="molecule type" value="Genomic_DNA"/>
</dbReference>
<evidence type="ECO:0000313" key="3">
    <source>
        <dbReference type="EMBL" id="MFB0845671.1"/>
    </source>
</evidence>
<gene>
    <name evidence="3" type="ORF">ACEU3E_26145</name>
</gene>
<reference evidence="3 4" key="1">
    <citation type="submission" date="2024-09" db="EMBL/GenBank/DDBJ databases">
        <authorList>
            <person name="Makale K.P.P."/>
            <person name="Makhzoum A."/>
            <person name="Rantong G."/>
            <person name="Rahube T.O."/>
        </authorList>
    </citation>
    <scope>NUCLEOTIDE SEQUENCE [LARGE SCALE GENOMIC DNA]</scope>
    <source>
        <strain evidence="3 4">KM_D13</strain>
    </source>
</reference>
<protein>
    <recommendedName>
        <fullName evidence="5">LysM domain-containing protein</fullName>
    </recommendedName>
</protein>
<keyword evidence="4" id="KW-1185">Reference proteome</keyword>
<dbReference type="Proteomes" id="UP001575622">
    <property type="component" value="Unassembled WGS sequence"/>
</dbReference>
<feature type="signal peptide" evidence="2">
    <location>
        <begin position="1"/>
        <end position="34"/>
    </location>
</feature>
<evidence type="ECO:0000256" key="2">
    <source>
        <dbReference type="SAM" id="SignalP"/>
    </source>
</evidence>
<sequence>MKQTYAKRVIVSSLALALLLGGGVLYGTGQSAHAEDTAAQQPSATKAKAGPFQEWFSKRSERNGSKDSGASAKGMPIFEEAAAILGTDKASLIASLKDKTLVQLAAEKNMSEADLVAKLQAARSKTIDEAAASGKLTAEQAEKLKSRMAEHLNKMVNRTFDGNGRFGMHAGKKHLGIAPDKLASLLGMTEDQLKTELKSGKSLTDIAQSKGMSREQLVGKIKDEMTPWIENMVDASLRRTGRSLKRITLQPLHSITIK</sequence>
<organism evidence="3 4">
    <name type="scientific">Paenibacillus oleatilyticus</name>
    <dbReference type="NCBI Taxonomy" id="2594886"/>
    <lineage>
        <taxon>Bacteria</taxon>
        <taxon>Bacillati</taxon>
        <taxon>Bacillota</taxon>
        <taxon>Bacilli</taxon>
        <taxon>Bacillales</taxon>
        <taxon>Paenibacillaceae</taxon>
        <taxon>Paenibacillus</taxon>
    </lineage>
</organism>
<feature type="compositionally biased region" description="Basic and acidic residues" evidence="1">
    <location>
        <begin position="56"/>
        <end position="65"/>
    </location>
</feature>